<dbReference type="VEuPathDB" id="CryptoDB:Cvel_34675"/>
<dbReference type="AlphaFoldDB" id="A0A0G4I1H8"/>
<evidence type="ECO:0000313" key="1">
    <source>
        <dbReference type="EMBL" id="CEM50681.1"/>
    </source>
</evidence>
<dbReference type="EMBL" id="CDMZ01004723">
    <property type="protein sequence ID" value="CEM50681.1"/>
    <property type="molecule type" value="Genomic_DNA"/>
</dbReference>
<gene>
    <name evidence="1" type="ORF">Cvel_34675</name>
</gene>
<accession>A0A0G4I1H8</accession>
<organism evidence="1">
    <name type="scientific">Chromera velia CCMP2878</name>
    <dbReference type="NCBI Taxonomy" id="1169474"/>
    <lineage>
        <taxon>Eukaryota</taxon>
        <taxon>Sar</taxon>
        <taxon>Alveolata</taxon>
        <taxon>Colpodellida</taxon>
        <taxon>Chromeraceae</taxon>
        <taxon>Chromera</taxon>
    </lineage>
</organism>
<name>A0A0G4I1H8_9ALVE</name>
<proteinExistence type="predicted"/>
<sequence length="127" mass="13958">MVIPLLVGRRETPLPPAGVHLVLSVYRYDEYRFFVSGYDVQKGRICETAVLEGDLSAEDQRHVQMSAHLGEETVIDFFVSRMKLHEAGLSGGDNVSTLESALEDSSTLGLFLIFTRPNSAGAGNEQE</sequence>
<protein>
    <submittedName>
        <fullName evidence="1">Uncharacterized protein</fullName>
    </submittedName>
</protein>
<reference evidence="1" key="1">
    <citation type="submission" date="2014-11" db="EMBL/GenBank/DDBJ databases">
        <authorList>
            <person name="Otto D Thomas"/>
            <person name="Naeem Raeece"/>
        </authorList>
    </citation>
    <scope>NUCLEOTIDE SEQUENCE</scope>
</reference>